<dbReference type="Pfam" id="PF22590">
    <property type="entry name" value="Cas3-like_C_2"/>
    <property type="match status" value="1"/>
</dbReference>
<proteinExistence type="inferred from homology"/>
<evidence type="ECO:0000256" key="3">
    <source>
        <dbReference type="ARBA" id="ARBA00022722"/>
    </source>
</evidence>
<dbReference type="InterPro" id="IPR054712">
    <property type="entry name" value="Cas3-like_dom"/>
</dbReference>
<dbReference type="Gene3D" id="1.10.3210.30">
    <property type="match status" value="1"/>
</dbReference>
<evidence type="ECO:0000256" key="9">
    <source>
        <dbReference type="ARBA" id="ARBA00023118"/>
    </source>
</evidence>
<dbReference type="InterPro" id="IPR006483">
    <property type="entry name" value="CRISPR-assoc_Cas3_HD"/>
</dbReference>
<dbReference type="PROSITE" id="PS51192">
    <property type="entry name" value="HELICASE_ATP_BIND_1"/>
    <property type="match status" value="1"/>
</dbReference>
<name>A0A089ZDX8_METFO</name>
<evidence type="ECO:0000256" key="6">
    <source>
        <dbReference type="ARBA" id="ARBA00022801"/>
    </source>
</evidence>
<dbReference type="Pfam" id="PF00270">
    <property type="entry name" value="DEAD"/>
    <property type="match status" value="1"/>
</dbReference>
<dbReference type="Pfam" id="PF18019">
    <property type="entry name" value="Cas3_HD"/>
    <property type="match status" value="1"/>
</dbReference>
<evidence type="ECO:0000256" key="1">
    <source>
        <dbReference type="ARBA" id="ARBA00006847"/>
    </source>
</evidence>
<dbReference type="EMBL" id="CP006933">
    <property type="protein sequence ID" value="AIS32252.1"/>
    <property type="molecule type" value="Genomic_DNA"/>
</dbReference>
<protein>
    <submittedName>
        <fullName evidence="12">CRISPR-associated helicase Cas3</fullName>
    </submittedName>
</protein>
<dbReference type="SMART" id="SM00487">
    <property type="entry name" value="DEXDc"/>
    <property type="match status" value="1"/>
</dbReference>
<dbReference type="OrthoDB" id="43851at2157"/>
<evidence type="ECO:0000259" key="11">
    <source>
        <dbReference type="PROSITE" id="PS51643"/>
    </source>
</evidence>
<dbReference type="GO" id="GO:0140097">
    <property type="term" value="F:catalytic activity, acting on DNA"/>
    <property type="evidence" value="ECO:0007669"/>
    <property type="project" value="UniProtKB-ARBA"/>
</dbReference>
<dbReference type="Gene3D" id="3.40.50.300">
    <property type="entry name" value="P-loop containing nucleotide triphosphate hydrolases"/>
    <property type="match status" value="2"/>
</dbReference>
<keyword evidence="6" id="KW-0378">Hydrolase</keyword>
<evidence type="ECO:0000256" key="8">
    <source>
        <dbReference type="ARBA" id="ARBA00022840"/>
    </source>
</evidence>
<feature type="domain" description="HD Cas3-type" evidence="11">
    <location>
        <begin position="10"/>
        <end position="220"/>
    </location>
</feature>
<dbReference type="InterPro" id="IPR006474">
    <property type="entry name" value="Helicase_Cas3_CRISPR-ass_core"/>
</dbReference>
<evidence type="ECO:0000256" key="4">
    <source>
        <dbReference type="ARBA" id="ARBA00022723"/>
    </source>
</evidence>
<dbReference type="STRING" id="2162.BRM9_1438"/>
<dbReference type="PROSITE" id="PS51643">
    <property type="entry name" value="HD_CAS3"/>
    <property type="match status" value="1"/>
</dbReference>
<dbReference type="GO" id="GO:0004518">
    <property type="term" value="F:nuclease activity"/>
    <property type="evidence" value="ECO:0007669"/>
    <property type="project" value="UniProtKB-KW"/>
</dbReference>
<dbReference type="CDD" id="cd09641">
    <property type="entry name" value="Cas3''_I"/>
    <property type="match status" value="1"/>
</dbReference>
<comment type="similarity">
    <text evidence="1">In the N-terminal section; belongs to the CRISPR-associated nuclease Cas3-HD family.</text>
</comment>
<evidence type="ECO:0000259" key="10">
    <source>
        <dbReference type="PROSITE" id="PS51192"/>
    </source>
</evidence>
<evidence type="ECO:0000256" key="7">
    <source>
        <dbReference type="ARBA" id="ARBA00022806"/>
    </source>
</evidence>
<evidence type="ECO:0000256" key="5">
    <source>
        <dbReference type="ARBA" id="ARBA00022741"/>
    </source>
</evidence>
<evidence type="ECO:0000256" key="2">
    <source>
        <dbReference type="ARBA" id="ARBA00009046"/>
    </source>
</evidence>
<dbReference type="NCBIfam" id="TIGR01596">
    <property type="entry name" value="cas3_HD"/>
    <property type="match status" value="1"/>
</dbReference>
<dbReference type="InterPro" id="IPR011545">
    <property type="entry name" value="DEAD/DEAH_box_helicase_dom"/>
</dbReference>
<evidence type="ECO:0000313" key="12">
    <source>
        <dbReference type="EMBL" id="AIS32252.1"/>
    </source>
</evidence>
<gene>
    <name evidence="12" type="ORF">BRM9_1438</name>
    <name evidence="13" type="ORF">MB9_0869</name>
</gene>
<dbReference type="GO" id="GO:0046872">
    <property type="term" value="F:metal ion binding"/>
    <property type="evidence" value="ECO:0007669"/>
    <property type="project" value="UniProtKB-KW"/>
</dbReference>
<sequence>MFAKRQLKNEKEFFQTLEGHTIDSLRILKAYIENNSEVLSQFCQRWDLSLELFLKNLFISIYLHDIGKFAKQFQDNISHGKSSQKYPHAYYSFFLLNNVKYNQLVEEIPLEKLAVLGHHTQLYNGIYSTDENFGKPKFSEKEIKSFINDSISVYQDMGFDKFFKFEGLKFNENDFKFSSSRARKLLNQTKRNVSKYNKNLNLKSIFTYFFSILQLCDDYSSANFSKFIENYNGTETLLGPVLDDPNEYLPKLNVEDPLKTVFGDYEPYTFQKDLFEKSPKFSFLFAPCGRGKSEAAISWALNCMEKYNRNKIIFAMPTQVTSNAMWERLCTIFGEGSSKKEKKKNGKKYVGLFHGKSFIKLKSVLIGEKEDLGKKDFDELSGDTFKGNIFFKPITVTTIDHVIYSFVHGFRQADFALGNLQNAIIIFDEVHYYEEKTLNHLFTLFKLLRKFEIPHLLMSGTLPDFIKKDADEYLEVVDFEGIEYMPFSFKFCNKELIKLPKLSDETNETPEVYIDIESIEEIVSQYKKGLKQFIILNTVKRAQEFYKIVKMNLENEIDYPNVILYHSQYTYNDRVKKELEIRDESENGPFILIATQVIEISLDISCDIMYTEVAPPDAIGQRGGRLNRKGKTFKNGVDHEMKIFLPEKHLPYDEMLLKSTLEKIRDGPVSYKEIKELCDDIYQGRDLKKTNLNKIFRKCTLFGYKPIDIVFSEDKGRLLQIREDKLQKIDVIPLVIYNNNEMNLNVENQVKVPFWWYQNDQNQCGEDLEFFEIVSRTFGKKEVFYVICKMEYTYDIGFDYGTKVKDKFEDFCS</sequence>
<keyword evidence="8" id="KW-0067">ATP-binding</keyword>
<dbReference type="GeneID" id="26739123"/>
<dbReference type="NCBIfam" id="TIGR01587">
    <property type="entry name" value="cas3_core"/>
    <property type="match status" value="1"/>
</dbReference>
<feature type="domain" description="Helicase ATP-binding" evidence="10">
    <location>
        <begin position="273"/>
        <end position="480"/>
    </location>
</feature>
<evidence type="ECO:0000313" key="15">
    <source>
        <dbReference type="Proteomes" id="UP000062768"/>
    </source>
</evidence>
<dbReference type="EMBL" id="LN734822">
    <property type="protein sequence ID" value="CEL24510.1"/>
    <property type="molecule type" value="Genomic_DNA"/>
</dbReference>
<dbReference type="RefSeq" id="WP_048085284.1">
    <property type="nucleotide sequence ID" value="NZ_CP006933.1"/>
</dbReference>
<dbReference type="GO" id="GO:0004386">
    <property type="term" value="F:helicase activity"/>
    <property type="evidence" value="ECO:0007669"/>
    <property type="project" value="UniProtKB-KW"/>
</dbReference>
<accession>A0A089ZDX8</accession>
<dbReference type="GO" id="GO:0003676">
    <property type="term" value="F:nucleic acid binding"/>
    <property type="evidence" value="ECO:0007669"/>
    <property type="project" value="InterPro"/>
</dbReference>
<dbReference type="InterPro" id="IPR027417">
    <property type="entry name" value="P-loop_NTPase"/>
</dbReference>
<dbReference type="InterPro" id="IPR014001">
    <property type="entry name" value="Helicase_ATP-bd"/>
</dbReference>
<keyword evidence="15" id="KW-1185">Reference proteome</keyword>
<reference evidence="13" key="2">
    <citation type="submission" date="2014-09" db="EMBL/GenBank/DDBJ databases">
        <authorList>
            <person name="Bishop-Lilly K.A."/>
            <person name="Broomall S.M."/>
            <person name="Chain P.S."/>
            <person name="Chertkov O."/>
            <person name="Coyne S.R."/>
            <person name="Daligault H.E."/>
            <person name="Davenport K.W."/>
            <person name="Erkkila T."/>
            <person name="Frey K.G."/>
            <person name="Gibbons H.S."/>
            <person name="Gu W."/>
            <person name="Jaissle J."/>
            <person name="Johnson S.L."/>
            <person name="Koroleva G.I."/>
            <person name="Ladner J.T."/>
            <person name="Lo C.-C."/>
            <person name="Minogue T.D."/>
            <person name="Munk C."/>
            <person name="Palacios G.F."/>
            <person name="Redden C.L."/>
            <person name="Rosenzweig C.N."/>
            <person name="Scholz M.B."/>
            <person name="Teshima H."/>
            <person name="Xu Y."/>
        </authorList>
    </citation>
    <scope>NUCLEOTIDE SEQUENCE</scope>
    <source>
        <strain evidence="13">Mb9</strain>
    </source>
</reference>
<dbReference type="AlphaFoldDB" id="A0A089ZDX8"/>
<keyword evidence="5" id="KW-0547">Nucleotide-binding</keyword>
<evidence type="ECO:0000313" key="14">
    <source>
        <dbReference type="Proteomes" id="UP000029661"/>
    </source>
</evidence>
<dbReference type="Proteomes" id="UP000062768">
    <property type="component" value="Chromosome I"/>
</dbReference>
<keyword evidence="4" id="KW-0479">Metal-binding</keyword>
<evidence type="ECO:0000313" key="13">
    <source>
        <dbReference type="EMBL" id="CEL24510.1"/>
    </source>
</evidence>
<organism evidence="12 14">
    <name type="scientific">Methanobacterium formicicum</name>
    <dbReference type="NCBI Taxonomy" id="2162"/>
    <lineage>
        <taxon>Archaea</taxon>
        <taxon>Methanobacteriati</taxon>
        <taxon>Methanobacteriota</taxon>
        <taxon>Methanomada group</taxon>
        <taxon>Methanobacteria</taxon>
        <taxon>Methanobacteriales</taxon>
        <taxon>Methanobacteriaceae</taxon>
        <taxon>Methanobacterium</taxon>
    </lineage>
</organism>
<dbReference type="Proteomes" id="UP000029661">
    <property type="component" value="Chromosome"/>
</dbReference>
<dbReference type="GO" id="GO:0005524">
    <property type="term" value="F:ATP binding"/>
    <property type="evidence" value="ECO:0007669"/>
    <property type="project" value="UniProtKB-KW"/>
</dbReference>
<keyword evidence="3" id="KW-0540">Nuclease</keyword>
<dbReference type="GO" id="GO:0016787">
    <property type="term" value="F:hydrolase activity"/>
    <property type="evidence" value="ECO:0007669"/>
    <property type="project" value="UniProtKB-KW"/>
</dbReference>
<dbReference type="InterPro" id="IPR038257">
    <property type="entry name" value="CRISPR-assoc_Cas3_HD_sf"/>
</dbReference>
<keyword evidence="7" id="KW-0347">Helicase</keyword>
<dbReference type="GO" id="GO:0051607">
    <property type="term" value="P:defense response to virus"/>
    <property type="evidence" value="ECO:0007669"/>
    <property type="project" value="UniProtKB-KW"/>
</dbReference>
<dbReference type="KEGG" id="mfc:BRM9_1438"/>
<dbReference type="SUPFAM" id="SSF52540">
    <property type="entry name" value="P-loop containing nucleoside triphosphate hydrolases"/>
    <property type="match status" value="1"/>
</dbReference>
<dbReference type="PATRIC" id="fig|2162.10.peg.902"/>
<comment type="similarity">
    <text evidence="2">In the central section; belongs to the CRISPR-associated helicase Cas3 family.</text>
</comment>
<reference evidence="12" key="1">
    <citation type="submission" date="2013-12" db="EMBL/GenBank/DDBJ databases">
        <title>The complete genome sequence of Methanobacterium sp. BRM9.</title>
        <authorList>
            <consortium name="Pastoral Greenhouse Gas Research Consortium"/>
            <person name="Kelly W.J."/>
            <person name="Leahy S.C."/>
            <person name="Perry R."/>
            <person name="Li D."/>
            <person name="Altermann E."/>
            <person name="Lambie S.C."/>
            <person name="Attwood G.T."/>
        </authorList>
    </citation>
    <scope>NUCLEOTIDE SEQUENCE [LARGE SCALE GENOMIC DNA]</scope>
    <source>
        <strain evidence="12">BRM9</strain>
    </source>
</reference>
<keyword evidence="9" id="KW-0051">Antiviral defense</keyword>